<protein>
    <submittedName>
        <fullName evidence="1">Uncharacterized protein</fullName>
    </submittedName>
</protein>
<sequence>MDEGGTVTCLEFSEETYTLPRPHLFIPSGFAGYKLPQQTDYDTELVLRDPRVHIANTWAEVYFLKTSL</sequence>
<gene>
    <name evidence="1" type="ORF">RHMOL_Rhmol07G0209600</name>
</gene>
<dbReference type="Proteomes" id="UP001062846">
    <property type="component" value="Chromosome 7"/>
</dbReference>
<accession>A0ACC0N3P4</accession>
<dbReference type="EMBL" id="CM046394">
    <property type="protein sequence ID" value="KAI8547621.1"/>
    <property type="molecule type" value="Genomic_DNA"/>
</dbReference>
<proteinExistence type="predicted"/>
<keyword evidence="2" id="KW-1185">Reference proteome</keyword>
<name>A0ACC0N3P4_RHOML</name>
<comment type="caution">
    <text evidence="1">The sequence shown here is derived from an EMBL/GenBank/DDBJ whole genome shotgun (WGS) entry which is preliminary data.</text>
</comment>
<reference evidence="1" key="1">
    <citation type="submission" date="2022-02" db="EMBL/GenBank/DDBJ databases">
        <title>Plant Genome Project.</title>
        <authorList>
            <person name="Zhang R.-G."/>
        </authorList>
    </citation>
    <scope>NUCLEOTIDE SEQUENCE</scope>
    <source>
        <strain evidence="1">AT1</strain>
    </source>
</reference>
<evidence type="ECO:0000313" key="1">
    <source>
        <dbReference type="EMBL" id="KAI8547621.1"/>
    </source>
</evidence>
<organism evidence="1 2">
    <name type="scientific">Rhododendron molle</name>
    <name type="common">Chinese azalea</name>
    <name type="synonym">Azalea mollis</name>
    <dbReference type="NCBI Taxonomy" id="49168"/>
    <lineage>
        <taxon>Eukaryota</taxon>
        <taxon>Viridiplantae</taxon>
        <taxon>Streptophyta</taxon>
        <taxon>Embryophyta</taxon>
        <taxon>Tracheophyta</taxon>
        <taxon>Spermatophyta</taxon>
        <taxon>Magnoliopsida</taxon>
        <taxon>eudicotyledons</taxon>
        <taxon>Gunneridae</taxon>
        <taxon>Pentapetalae</taxon>
        <taxon>asterids</taxon>
        <taxon>Ericales</taxon>
        <taxon>Ericaceae</taxon>
        <taxon>Ericoideae</taxon>
        <taxon>Rhodoreae</taxon>
        <taxon>Rhododendron</taxon>
    </lineage>
</organism>
<evidence type="ECO:0000313" key="2">
    <source>
        <dbReference type="Proteomes" id="UP001062846"/>
    </source>
</evidence>